<protein>
    <submittedName>
        <fullName evidence="1">Uncharacterized protein</fullName>
    </submittedName>
</protein>
<dbReference type="AlphaFoldDB" id="A0A8X6TXE9"/>
<keyword evidence="2" id="KW-1185">Reference proteome</keyword>
<reference evidence="1" key="1">
    <citation type="submission" date="2020-08" db="EMBL/GenBank/DDBJ databases">
        <title>Multicomponent nature underlies the extraordinary mechanical properties of spider dragline silk.</title>
        <authorList>
            <person name="Kono N."/>
            <person name="Nakamura H."/>
            <person name="Mori M."/>
            <person name="Yoshida Y."/>
            <person name="Ohtoshi R."/>
            <person name="Malay A.D."/>
            <person name="Moran D.A.P."/>
            <person name="Tomita M."/>
            <person name="Numata K."/>
            <person name="Arakawa K."/>
        </authorList>
    </citation>
    <scope>NUCLEOTIDE SEQUENCE</scope>
</reference>
<organism evidence="1 2">
    <name type="scientific">Nephila pilipes</name>
    <name type="common">Giant wood spider</name>
    <name type="synonym">Nephila maculata</name>
    <dbReference type="NCBI Taxonomy" id="299642"/>
    <lineage>
        <taxon>Eukaryota</taxon>
        <taxon>Metazoa</taxon>
        <taxon>Ecdysozoa</taxon>
        <taxon>Arthropoda</taxon>
        <taxon>Chelicerata</taxon>
        <taxon>Arachnida</taxon>
        <taxon>Araneae</taxon>
        <taxon>Araneomorphae</taxon>
        <taxon>Entelegynae</taxon>
        <taxon>Araneoidea</taxon>
        <taxon>Nephilidae</taxon>
        <taxon>Nephila</taxon>
    </lineage>
</organism>
<dbReference type="EMBL" id="BMAW01018810">
    <property type="protein sequence ID" value="GFT60326.1"/>
    <property type="molecule type" value="Genomic_DNA"/>
</dbReference>
<evidence type="ECO:0000313" key="1">
    <source>
        <dbReference type="EMBL" id="GFT60326.1"/>
    </source>
</evidence>
<accession>A0A8X6TXE9</accession>
<sequence>METVYNALSPPAVDCDGFATWMRSIGKNEYFHHPSFYSHLFGLDDVFLFPFVWECTRFLYTLQRKIWDKSSKEFLEMNRTLFSLRIIIIKSFKHKRQGGKKRKTTSWKSPFWKYDMKQHPASTAGQGRIVAASSIIRVQP</sequence>
<comment type="caution">
    <text evidence="1">The sequence shown here is derived from an EMBL/GenBank/DDBJ whole genome shotgun (WGS) entry which is preliminary data.</text>
</comment>
<gene>
    <name evidence="1" type="ORF">NPIL_53691</name>
</gene>
<evidence type="ECO:0000313" key="2">
    <source>
        <dbReference type="Proteomes" id="UP000887013"/>
    </source>
</evidence>
<dbReference type="Proteomes" id="UP000887013">
    <property type="component" value="Unassembled WGS sequence"/>
</dbReference>
<name>A0A8X6TXE9_NEPPI</name>
<proteinExistence type="predicted"/>